<dbReference type="Ensembl" id="ENSCHIT00000029644.1">
    <property type="protein sequence ID" value="ENSCHIP00000021790.1"/>
    <property type="gene ID" value="ENSCHIG00000020003.1"/>
</dbReference>
<dbReference type="PROSITE" id="PS00027">
    <property type="entry name" value="HOMEOBOX_1"/>
    <property type="match status" value="1"/>
</dbReference>
<reference evidence="9" key="2">
    <citation type="submission" date="2025-08" db="UniProtKB">
        <authorList>
            <consortium name="Ensembl"/>
        </authorList>
    </citation>
    <scope>IDENTIFICATION</scope>
</reference>
<evidence type="ECO:0000256" key="7">
    <source>
        <dbReference type="SAM" id="MobiDB-lite"/>
    </source>
</evidence>
<dbReference type="InterPro" id="IPR009057">
    <property type="entry name" value="Homeodomain-like_sf"/>
</dbReference>
<protein>
    <recommendedName>
        <fullName evidence="8">Homeobox domain-containing protein</fullName>
    </recommendedName>
</protein>
<evidence type="ECO:0000256" key="1">
    <source>
        <dbReference type="ARBA" id="ARBA00004123"/>
    </source>
</evidence>
<evidence type="ECO:0000313" key="10">
    <source>
        <dbReference type="Proteomes" id="UP000291000"/>
    </source>
</evidence>
<dbReference type="PROSITE" id="PS50071">
    <property type="entry name" value="HOMEOBOX_2"/>
    <property type="match status" value="1"/>
</dbReference>
<keyword evidence="10" id="KW-1185">Reference proteome</keyword>
<dbReference type="SMART" id="SM00389">
    <property type="entry name" value="HOX"/>
    <property type="match status" value="1"/>
</dbReference>
<feature type="DNA-binding region" description="Homeobox" evidence="5">
    <location>
        <begin position="75"/>
        <end position="134"/>
    </location>
</feature>
<dbReference type="Pfam" id="PF00046">
    <property type="entry name" value="Homeodomain"/>
    <property type="match status" value="1"/>
</dbReference>
<evidence type="ECO:0000256" key="2">
    <source>
        <dbReference type="ARBA" id="ARBA00023125"/>
    </source>
</evidence>
<keyword evidence="4 5" id="KW-0539">Nucleus</keyword>
<dbReference type="CDD" id="cd00086">
    <property type="entry name" value="homeodomain"/>
    <property type="match status" value="1"/>
</dbReference>
<dbReference type="PANTHER" id="PTHR45793">
    <property type="entry name" value="HOMEOBOX PROTEIN"/>
    <property type="match status" value="1"/>
</dbReference>
<dbReference type="InterPro" id="IPR017970">
    <property type="entry name" value="Homeobox_CS"/>
</dbReference>
<feature type="region of interest" description="Disordered" evidence="7">
    <location>
        <begin position="129"/>
        <end position="148"/>
    </location>
</feature>
<dbReference type="EMBL" id="LWLT01000020">
    <property type="status" value="NOT_ANNOTATED_CDS"/>
    <property type="molecule type" value="Genomic_DNA"/>
</dbReference>
<proteinExistence type="predicted"/>
<evidence type="ECO:0000256" key="4">
    <source>
        <dbReference type="ARBA" id="ARBA00023242"/>
    </source>
</evidence>
<evidence type="ECO:0000256" key="3">
    <source>
        <dbReference type="ARBA" id="ARBA00023155"/>
    </source>
</evidence>
<keyword evidence="2 5" id="KW-0238">DNA-binding</keyword>
<accession>A0A452FC04</accession>
<feature type="domain" description="Homeobox" evidence="8">
    <location>
        <begin position="73"/>
        <end position="133"/>
    </location>
</feature>
<evidence type="ECO:0000256" key="5">
    <source>
        <dbReference type="PROSITE-ProRule" id="PRU00108"/>
    </source>
</evidence>
<comment type="subcellular location">
    <subcellularLocation>
        <location evidence="1 5 6">Nucleus</location>
    </subcellularLocation>
</comment>
<dbReference type="OMA" id="PYDMDQL"/>
<evidence type="ECO:0000259" key="8">
    <source>
        <dbReference type="PROSITE" id="PS50071"/>
    </source>
</evidence>
<reference evidence="9 10" key="1">
    <citation type="submission" date="2016-04" db="EMBL/GenBank/DDBJ databases">
        <title>Polished mammalian reference genomes with single-molecule sequencing and chromosome conformation capture applied to the Capra hircus genome.</title>
        <authorList>
            <person name="Bickhart D.M."/>
            <person name="Koren S."/>
            <person name="Rosen B."/>
            <person name="Hastie A."/>
            <person name="Liachko I."/>
            <person name="Sullivan S.T."/>
            <person name="Burton J."/>
            <person name="Sayre B.L."/>
            <person name="Huson H.J."/>
            <person name="Lee J."/>
            <person name="Lam E."/>
            <person name="Kelley C.M."/>
            <person name="Hutchison J.L."/>
            <person name="Zhou Y."/>
            <person name="Sun J."/>
            <person name="Crisa A."/>
            <person name="Schwartz J.C."/>
            <person name="Hammond J.A."/>
            <person name="Schroeder S.G."/>
            <person name="Liu G.E."/>
            <person name="Dunham M."/>
            <person name="Shendure J."/>
            <person name="Sonstegard T.S."/>
            <person name="Phillippy A.M."/>
            <person name="Van Tassell C.P."/>
            <person name="Smith T.P."/>
        </authorList>
    </citation>
    <scope>NUCLEOTIDE SEQUENCE [LARGE SCALE GENOMIC DNA]</scope>
</reference>
<dbReference type="GeneTree" id="ENSGT00950000183093"/>
<sequence>WWTSSRACGLRSYVDSWVQLLCKVWGLSSPIRVQTHVLCIARQILNHWTNGQLPWKYFLAKIFIYSLLTEKRNSARRFRTRFNGEQLGALRDVFERTRYPHWFLIRTLASTTHLDESVIKTWFKNQRVKRRREENQTQQNLSPGDPCQVVSVEEEEMSLPGTSGSTHPTSLSLADDSHHELPELSCAQQCEGAAATPCPSSCNFLTVHLHQISLGDSDPPWASSPYDMDQLIQLYDLPGDDDPSSLDQYLFPECSSWGTVAGTDHHRDGEHSFNPEKVP</sequence>
<dbReference type="AlphaFoldDB" id="A0A452FC04"/>
<name>A0A452FC04_CAPHI</name>
<dbReference type="Gene3D" id="1.10.10.60">
    <property type="entry name" value="Homeodomain-like"/>
    <property type="match status" value="1"/>
</dbReference>
<dbReference type="GO" id="GO:0005634">
    <property type="term" value="C:nucleus"/>
    <property type="evidence" value="ECO:0007669"/>
    <property type="project" value="UniProtKB-SubCell"/>
</dbReference>
<dbReference type="GO" id="GO:0000978">
    <property type="term" value="F:RNA polymerase II cis-regulatory region sequence-specific DNA binding"/>
    <property type="evidence" value="ECO:0007669"/>
    <property type="project" value="TreeGrafter"/>
</dbReference>
<evidence type="ECO:0000256" key="6">
    <source>
        <dbReference type="RuleBase" id="RU000682"/>
    </source>
</evidence>
<organism evidence="9 10">
    <name type="scientific">Capra hircus</name>
    <name type="common">Goat</name>
    <dbReference type="NCBI Taxonomy" id="9925"/>
    <lineage>
        <taxon>Eukaryota</taxon>
        <taxon>Metazoa</taxon>
        <taxon>Chordata</taxon>
        <taxon>Craniata</taxon>
        <taxon>Vertebrata</taxon>
        <taxon>Euteleostomi</taxon>
        <taxon>Mammalia</taxon>
        <taxon>Eutheria</taxon>
        <taxon>Laurasiatheria</taxon>
        <taxon>Artiodactyla</taxon>
        <taxon>Ruminantia</taxon>
        <taxon>Pecora</taxon>
        <taxon>Bovidae</taxon>
        <taxon>Caprinae</taxon>
        <taxon>Capra</taxon>
    </lineage>
</organism>
<dbReference type="PANTHER" id="PTHR45793:SF18">
    <property type="entry name" value="PAIRED-LIKE HOMEODOMAIN TRANSCRIPTION FACTOR LEUTX"/>
    <property type="match status" value="1"/>
</dbReference>
<dbReference type="SUPFAM" id="SSF46689">
    <property type="entry name" value="Homeodomain-like"/>
    <property type="match status" value="1"/>
</dbReference>
<dbReference type="GO" id="GO:0000981">
    <property type="term" value="F:DNA-binding transcription factor activity, RNA polymerase II-specific"/>
    <property type="evidence" value="ECO:0007669"/>
    <property type="project" value="InterPro"/>
</dbReference>
<keyword evidence="3 5" id="KW-0371">Homeobox</keyword>
<dbReference type="InterPro" id="IPR001356">
    <property type="entry name" value="HD"/>
</dbReference>
<reference evidence="9" key="3">
    <citation type="submission" date="2025-09" db="UniProtKB">
        <authorList>
            <consortium name="Ensembl"/>
        </authorList>
    </citation>
    <scope>IDENTIFICATION</scope>
</reference>
<dbReference type="Proteomes" id="UP000291000">
    <property type="component" value="Chromosome 18"/>
</dbReference>
<evidence type="ECO:0000313" key="9">
    <source>
        <dbReference type="Ensembl" id="ENSCHIP00000021790.1"/>
    </source>
</evidence>
<dbReference type="STRING" id="9925.ENSCHIP00000021790"/>